<proteinExistence type="predicted"/>
<reference evidence="1" key="1">
    <citation type="submission" date="2022-12" db="EMBL/GenBank/DDBJ databases">
        <title>Genome Sequence of Lasiodiplodia mahajangana.</title>
        <authorList>
            <person name="Buettner E."/>
        </authorList>
    </citation>
    <scope>NUCLEOTIDE SEQUENCE</scope>
    <source>
        <strain evidence="1">VT137</strain>
    </source>
</reference>
<sequence length="222" mass="24723">MILLQSYVRVSELEWATSRIRTIRTNLGLTNTRVASEITGFAEGEKCNQDIEGWIPETALPKIHTSFEEIMSSAYSKPGPDGEVFRPSYPDIEPDRRPYTMVSYGLPYDQACKKHVDGLLDAHRIYIIASRSLSTQTQYLAKFEATLGEKHAGTWIGVKPHTPYDDLVDIMQDIKIKQVDCLVTLGGGSLADGAKLIAYALENGVETVDDMIELSEPRLASR</sequence>
<keyword evidence="2" id="KW-1185">Reference proteome</keyword>
<name>A0ACC2J2N0_9PEZI</name>
<dbReference type="EMBL" id="JAPUUL010003752">
    <property type="protein sequence ID" value="KAJ8121694.1"/>
    <property type="molecule type" value="Genomic_DNA"/>
</dbReference>
<organism evidence="1 2">
    <name type="scientific">Lasiodiplodia mahajangana</name>
    <dbReference type="NCBI Taxonomy" id="1108764"/>
    <lineage>
        <taxon>Eukaryota</taxon>
        <taxon>Fungi</taxon>
        <taxon>Dikarya</taxon>
        <taxon>Ascomycota</taxon>
        <taxon>Pezizomycotina</taxon>
        <taxon>Dothideomycetes</taxon>
        <taxon>Dothideomycetes incertae sedis</taxon>
        <taxon>Botryosphaeriales</taxon>
        <taxon>Botryosphaeriaceae</taxon>
        <taxon>Lasiodiplodia</taxon>
    </lineage>
</organism>
<evidence type="ECO:0000313" key="2">
    <source>
        <dbReference type="Proteomes" id="UP001153332"/>
    </source>
</evidence>
<comment type="caution">
    <text evidence="1">The sequence shown here is derived from an EMBL/GenBank/DDBJ whole genome shotgun (WGS) entry which is preliminary data.</text>
</comment>
<gene>
    <name evidence="1" type="ORF">O1611_g10032</name>
</gene>
<accession>A0ACC2J2N0</accession>
<protein>
    <submittedName>
        <fullName evidence="1">Uncharacterized protein</fullName>
    </submittedName>
</protein>
<dbReference type="Proteomes" id="UP001153332">
    <property type="component" value="Unassembled WGS sequence"/>
</dbReference>
<evidence type="ECO:0000313" key="1">
    <source>
        <dbReference type="EMBL" id="KAJ8121694.1"/>
    </source>
</evidence>